<sequence>MISMADPRRSVTHRFPGVPTLEGAGVRLRRAFSNGQVPLFDPFLLLDNFGSGNPADYMAGFPWHPHRGIETVTYMLEGRVAHGDTLGNSGVIDAGDVQWMTAGSGIIHQEMPERAEGRMSGFQLWVNLPARQKMDVPAYRGLGASEIPEVETDTGNRVKVVAGSFGTAHGPVSGLSVDPMYLDVRVPAGGSFDIPTCPGYTAFAHTIEGSGRFDSNGEVVASAGETLLYGPGESIRVDAADAPLRFLLVSGRPLHEPVAWYGPIVMNSQEELVQAARELRSGEFIKHARPIDEE</sequence>
<evidence type="ECO:0000259" key="2">
    <source>
        <dbReference type="Pfam" id="PF02678"/>
    </source>
</evidence>
<feature type="domain" description="Pirin N-terminal" evidence="2">
    <location>
        <begin position="26"/>
        <end position="126"/>
    </location>
</feature>
<accession>T0Z3Q8</accession>
<dbReference type="Pfam" id="PF05726">
    <property type="entry name" value="Pirin_C"/>
    <property type="match status" value="1"/>
</dbReference>
<dbReference type="PANTHER" id="PTHR13903">
    <property type="entry name" value="PIRIN-RELATED"/>
    <property type="match status" value="1"/>
</dbReference>
<gene>
    <name evidence="4" type="ORF">B1B_15249</name>
</gene>
<reference evidence="4" key="1">
    <citation type="submission" date="2013-08" db="EMBL/GenBank/DDBJ databases">
        <authorList>
            <person name="Mendez C."/>
            <person name="Richter M."/>
            <person name="Ferrer M."/>
            <person name="Sanchez J."/>
        </authorList>
    </citation>
    <scope>NUCLEOTIDE SEQUENCE</scope>
</reference>
<dbReference type="CDD" id="cd02247">
    <property type="entry name" value="cupin_pirin_C"/>
    <property type="match status" value="1"/>
</dbReference>
<dbReference type="InterPro" id="IPR014710">
    <property type="entry name" value="RmlC-like_jellyroll"/>
</dbReference>
<name>T0Z3Q8_9ZZZZ</name>
<dbReference type="Pfam" id="PF02678">
    <property type="entry name" value="Pirin"/>
    <property type="match status" value="1"/>
</dbReference>
<dbReference type="PIRSF" id="PIRSF006232">
    <property type="entry name" value="Pirin"/>
    <property type="match status" value="1"/>
</dbReference>
<evidence type="ECO:0000313" key="4">
    <source>
        <dbReference type="EMBL" id="EQD39738.1"/>
    </source>
</evidence>
<evidence type="ECO:0000256" key="1">
    <source>
        <dbReference type="ARBA" id="ARBA00008416"/>
    </source>
</evidence>
<dbReference type="InterPro" id="IPR008778">
    <property type="entry name" value="Pirin_C_dom"/>
</dbReference>
<comment type="caution">
    <text evidence="4">The sequence shown here is derived from an EMBL/GenBank/DDBJ whole genome shotgun (WGS) entry which is preliminary data.</text>
</comment>
<dbReference type="InterPro" id="IPR012093">
    <property type="entry name" value="Pirin"/>
</dbReference>
<dbReference type="SUPFAM" id="SSF51182">
    <property type="entry name" value="RmlC-like cupins"/>
    <property type="match status" value="1"/>
</dbReference>
<feature type="domain" description="Pirin C-terminal" evidence="3">
    <location>
        <begin position="181"/>
        <end position="284"/>
    </location>
</feature>
<evidence type="ECO:0000259" key="3">
    <source>
        <dbReference type="Pfam" id="PF05726"/>
    </source>
</evidence>
<dbReference type="InterPro" id="IPR003829">
    <property type="entry name" value="Pirin_N_dom"/>
</dbReference>
<reference evidence="4" key="2">
    <citation type="journal article" date="2014" name="ISME J.">
        <title>Microbial stratification in low pH oxic and suboxic macroscopic growths along an acid mine drainage.</title>
        <authorList>
            <person name="Mendez-Garcia C."/>
            <person name="Mesa V."/>
            <person name="Sprenger R.R."/>
            <person name="Richter M."/>
            <person name="Diez M.S."/>
            <person name="Solano J."/>
            <person name="Bargiela R."/>
            <person name="Golyshina O.V."/>
            <person name="Manteca A."/>
            <person name="Ramos J.L."/>
            <person name="Gallego J.R."/>
            <person name="Llorente I."/>
            <person name="Martins Dos Santos V.A."/>
            <person name="Jensen O.N."/>
            <person name="Pelaez A.I."/>
            <person name="Sanchez J."/>
            <person name="Ferrer M."/>
        </authorList>
    </citation>
    <scope>NUCLEOTIDE SEQUENCE</scope>
</reference>
<dbReference type="Gene3D" id="2.60.120.10">
    <property type="entry name" value="Jelly Rolls"/>
    <property type="match status" value="2"/>
</dbReference>
<dbReference type="EMBL" id="AUZY01010131">
    <property type="protein sequence ID" value="EQD39738.1"/>
    <property type="molecule type" value="Genomic_DNA"/>
</dbReference>
<dbReference type="InterPro" id="IPR011051">
    <property type="entry name" value="RmlC_Cupin_sf"/>
</dbReference>
<organism evidence="4">
    <name type="scientific">mine drainage metagenome</name>
    <dbReference type="NCBI Taxonomy" id="410659"/>
    <lineage>
        <taxon>unclassified sequences</taxon>
        <taxon>metagenomes</taxon>
        <taxon>ecological metagenomes</taxon>
    </lineage>
</organism>
<comment type="similarity">
    <text evidence="1">Belongs to the pirin family.</text>
</comment>
<dbReference type="PANTHER" id="PTHR13903:SF8">
    <property type="entry name" value="PIRIN"/>
    <property type="match status" value="1"/>
</dbReference>
<proteinExistence type="inferred from homology"/>
<dbReference type="AlphaFoldDB" id="T0Z3Q8"/>
<protein>
    <submittedName>
        <fullName evidence="4">Pirin domain-containing protein</fullName>
    </submittedName>
</protein>
<dbReference type="CDD" id="cd02909">
    <property type="entry name" value="cupin_pirin_N"/>
    <property type="match status" value="1"/>
</dbReference>